<evidence type="ECO:0000313" key="3">
    <source>
        <dbReference type="Proteomes" id="UP000619761"/>
    </source>
</evidence>
<evidence type="ECO:0008006" key="4">
    <source>
        <dbReference type="Google" id="ProtNLM"/>
    </source>
</evidence>
<gene>
    <name evidence="2" type="ORF">GCM10011613_37290</name>
</gene>
<reference evidence="3" key="1">
    <citation type="journal article" date="2019" name="Int. J. Syst. Evol. Microbiol.">
        <title>The Global Catalogue of Microorganisms (GCM) 10K type strain sequencing project: providing services to taxonomists for standard genome sequencing and annotation.</title>
        <authorList>
            <consortium name="The Broad Institute Genomics Platform"/>
            <consortium name="The Broad Institute Genome Sequencing Center for Infectious Disease"/>
            <person name="Wu L."/>
            <person name="Ma J."/>
        </authorList>
    </citation>
    <scope>NUCLEOTIDE SEQUENCE [LARGE SCALE GENOMIC DNA]</scope>
    <source>
        <strain evidence="3">KCTC 32239</strain>
    </source>
</reference>
<keyword evidence="1" id="KW-0732">Signal</keyword>
<organism evidence="2 3">
    <name type="scientific">Cellvibrio zantedeschiae</name>
    <dbReference type="NCBI Taxonomy" id="1237077"/>
    <lineage>
        <taxon>Bacteria</taxon>
        <taxon>Pseudomonadati</taxon>
        <taxon>Pseudomonadota</taxon>
        <taxon>Gammaproteobacteria</taxon>
        <taxon>Cellvibrionales</taxon>
        <taxon>Cellvibrionaceae</taxon>
        <taxon>Cellvibrio</taxon>
    </lineage>
</organism>
<feature type="signal peptide" evidence="1">
    <location>
        <begin position="1"/>
        <end position="20"/>
    </location>
</feature>
<dbReference type="EMBL" id="BMYZ01000010">
    <property type="protein sequence ID" value="GGY88980.1"/>
    <property type="molecule type" value="Genomic_DNA"/>
</dbReference>
<sequence>MKGFTRALLFLGAIPSMSLATEQLNWSSPEGWKVGSQQGNMIELLKNEESFENWTRLITLQQYQSSEKTVGESFVKLMAKNFEKSCASVEMVPLKSGLQGGYEIFHAFLTCTTNKQNGKGEIYQIKTIKGKEKFFVVQYAYRVEPFQKGGLPLEQSEAANTIGYLTKMLIVER</sequence>
<comment type="caution">
    <text evidence="2">The sequence shown here is derived from an EMBL/GenBank/DDBJ whole genome shotgun (WGS) entry which is preliminary data.</text>
</comment>
<proteinExistence type="predicted"/>
<dbReference type="RefSeq" id="WP_189421478.1">
    <property type="nucleotide sequence ID" value="NZ_BMYZ01000010.1"/>
</dbReference>
<dbReference type="Proteomes" id="UP000619761">
    <property type="component" value="Unassembled WGS sequence"/>
</dbReference>
<protein>
    <recommendedName>
        <fullName evidence="4">DUF4468 domain-containing protein</fullName>
    </recommendedName>
</protein>
<keyword evidence="3" id="KW-1185">Reference proteome</keyword>
<evidence type="ECO:0000313" key="2">
    <source>
        <dbReference type="EMBL" id="GGY88980.1"/>
    </source>
</evidence>
<name>A0ABQ3BAT3_9GAMM</name>
<accession>A0ABQ3BAT3</accession>
<feature type="chain" id="PRO_5046769304" description="DUF4468 domain-containing protein" evidence="1">
    <location>
        <begin position="21"/>
        <end position="173"/>
    </location>
</feature>
<evidence type="ECO:0000256" key="1">
    <source>
        <dbReference type="SAM" id="SignalP"/>
    </source>
</evidence>